<name>A0A485LZT3_9ZZZZ</name>
<dbReference type="CDD" id="cd01144">
    <property type="entry name" value="BtuF"/>
    <property type="match status" value="1"/>
</dbReference>
<evidence type="ECO:0000313" key="3">
    <source>
        <dbReference type="EMBL" id="VFU13672.1"/>
    </source>
</evidence>
<dbReference type="Gene3D" id="3.40.50.1980">
    <property type="entry name" value="Nitrogenase molybdenum iron protein domain"/>
    <property type="match status" value="2"/>
</dbReference>
<sequence>MNRKESRVFAGKTVVVYILLLFSLALLSQGCGQAAPDAGGGSGFPLTIKDDLDRQVTVSREPGRIVSLVPAQTEILFALGLGDRVVGVTEFCDYPAEALTRPKVGGFATPNAELVVAAQPDLVLAGVIQKDFIRQFEEAGLTVVALESPDLVSTLEKIRLVGRLTGAVEAAESLTGSMQHRIDQVAARVANLSEAEKPTVFFEVWPDPLTTGGAKSYLNSLIVAAGGRNIAGDVNQDWFTYSPEMVLARNPQVIIFSHHGESTQTVEQLKTRKGWEDVAAIKQDRIGYIEDQNLVVRAGPRVVEGLEQIAGYLHPGLFVE</sequence>
<dbReference type="PANTHER" id="PTHR30535:SF34">
    <property type="entry name" value="MOLYBDATE-BINDING PROTEIN MOLA"/>
    <property type="match status" value="1"/>
</dbReference>
<dbReference type="InterPro" id="IPR050902">
    <property type="entry name" value="ABC_Transporter_SBP"/>
</dbReference>
<dbReference type="InterPro" id="IPR054828">
    <property type="entry name" value="Vit_B12_bind_prot"/>
</dbReference>
<dbReference type="Pfam" id="PF01497">
    <property type="entry name" value="Peripla_BP_2"/>
    <property type="match status" value="1"/>
</dbReference>
<keyword evidence="1" id="KW-0732">Signal</keyword>
<dbReference type="EMBL" id="CAADRN010000143">
    <property type="protein sequence ID" value="VFU13672.1"/>
    <property type="molecule type" value="Genomic_DNA"/>
</dbReference>
<dbReference type="PANTHER" id="PTHR30535">
    <property type="entry name" value="VITAMIN B12-BINDING PROTEIN"/>
    <property type="match status" value="1"/>
</dbReference>
<organism evidence="3">
    <name type="scientific">anaerobic digester metagenome</name>
    <dbReference type="NCBI Taxonomy" id="1263854"/>
    <lineage>
        <taxon>unclassified sequences</taxon>
        <taxon>metagenomes</taxon>
        <taxon>ecological metagenomes</taxon>
    </lineage>
</organism>
<protein>
    <submittedName>
        <fullName evidence="3">Vitamin B12-binding protein</fullName>
    </submittedName>
</protein>
<accession>A0A485LZT3</accession>
<dbReference type="InterPro" id="IPR002491">
    <property type="entry name" value="ABC_transptr_periplasmic_BD"/>
</dbReference>
<feature type="domain" description="Fe/B12 periplasmic-binding" evidence="2">
    <location>
        <begin position="64"/>
        <end position="317"/>
    </location>
</feature>
<gene>
    <name evidence="3" type="primary">btuF</name>
    <name evidence="3" type="ORF">SCFA_2270002</name>
</gene>
<dbReference type="PROSITE" id="PS51257">
    <property type="entry name" value="PROKAR_LIPOPROTEIN"/>
    <property type="match status" value="1"/>
</dbReference>
<evidence type="ECO:0000256" key="1">
    <source>
        <dbReference type="ARBA" id="ARBA00022729"/>
    </source>
</evidence>
<proteinExistence type="predicted"/>
<dbReference type="NCBIfam" id="NF038402">
    <property type="entry name" value="TroA_like"/>
    <property type="match status" value="1"/>
</dbReference>
<dbReference type="SUPFAM" id="SSF53807">
    <property type="entry name" value="Helical backbone' metal receptor"/>
    <property type="match status" value="1"/>
</dbReference>
<evidence type="ECO:0000259" key="2">
    <source>
        <dbReference type="PROSITE" id="PS50983"/>
    </source>
</evidence>
<reference evidence="3" key="1">
    <citation type="submission" date="2019-03" db="EMBL/GenBank/DDBJ databases">
        <authorList>
            <person name="Hao L."/>
        </authorList>
    </citation>
    <scope>NUCLEOTIDE SEQUENCE</scope>
</reference>
<dbReference type="AlphaFoldDB" id="A0A485LZT3"/>
<dbReference type="PROSITE" id="PS50983">
    <property type="entry name" value="FE_B12_PBP"/>
    <property type="match status" value="1"/>
</dbReference>